<reference evidence="1 2" key="1">
    <citation type="journal article" date="2020" name="Cell">
        <title>Large-Scale Comparative Analyses of Tick Genomes Elucidate Their Genetic Diversity and Vector Capacities.</title>
        <authorList>
            <consortium name="Tick Genome and Microbiome Consortium (TIGMIC)"/>
            <person name="Jia N."/>
            <person name="Wang J."/>
            <person name="Shi W."/>
            <person name="Du L."/>
            <person name="Sun Y."/>
            <person name="Zhan W."/>
            <person name="Jiang J.F."/>
            <person name="Wang Q."/>
            <person name="Zhang B."/>
            <person name="Ji P."/>
            <person name="Bell-Sakyi L."/>
            <person name="Cui X.M."/>
            <person name="Yuan T.T."/>
            <person name="Jiang B.G."/>
            <person name="Yang W.F."/>
            <person name="Lam T.T."/>
            <person name="Chang Q.C."/>
            <person name="Ding S.J."/>
            <person name="Wang X.J."/>
            <person name="Zhu J.G."/>
            <person name="Ruan X.D."/>
            <person name="Zhao L."/>
            <person name="Wei J.T."/>
            <person name="Ye R.Z."/>
            <person name="Que T.C."/>
            <person name="Du C.H."/>
            <person name="Zhou Y.H."/>
            <person name="Cheng J.X."/>
            <person name="Dai P.F."/>
            <person name="Guo W.B."/>
            <person name="Han X.H."/>
            <person name="Huang E.J."/>
            <person name="Li L.F."/>
            <person name="Wei W."/>
            <person name="Gao Y.C."/>
            <person name="Liu J.Z."/>
            <person name="Shao H.Z."/>
            <person name="Wang X."/>
            <person name="Wang C.C."/>
            <person name="Yang T.C."/>
            <person name="Huo Q.B."/>
            <person name="Li W."/>
            <person name="Chen H.Y."/>
            <person name="Chen S.E."/>
            <person name="Zhou L.G."/>
            <person name="Ni X.B."/>
            <person name="Tian J.H."/>
            <person name="Sheng Y."/>
            <person name="Liu T."/>
            <person name="Pan Y.S."/>
            <person name="Xia L.Y."/>
            <person name="Li J."/>
            <person name="Zhao F."/>
            <person name="Cao W.C."/>
        </authorList>
    </citation>
    <scope>NUCLEOTIDE SEQUENCE [LARGE SCALE GENOMIC DNA]</scope>
    <source>
        <strain evidence="1">Iper-2018</strain>
    </source>
</reference>
<name>A0AC60QR42_IXOPE</name>
<protein>
    <submittedName>
        <fullName evidence="1">Uncharacterized protein</fullName>
    </submittedName>
</protein>
<sequence>MEQKQIKIPQYTAYATKQTGKHPWAVILVRNSVYHHQLDLTKYCSERADFAGVQVRTRRKDIVIVSAYIHPLGKWRPHVLAEMRAELGTDKDMLIGGDFNAHNESWGDGKTTARGRRLQKLLDTTDFEEIGTGTPTFLRTDTQQSVIDLTFTAGTLTPLRATPQPDGWGSDHTPIVVGNLPEPPLKTCKVVDWTKYRSHLSSLRASGQPLTTQAVAEALRLATHTAMTIGQEDLHLHELKRALASLPRKKSAPGPDGVTNQALRNLEGDALPDLLAYLNEVWTTACLPADWKKATVVPLLKPGKPSDQPNSYRPIALTSCVGKLLERIILCRLVHHLDTVGALPECYAGFRRGRCTADAIADLVTALEDGKARHRTTGVVLLDISKAFDAVEHNSIVTELKTLGICGRMLAFIRAFLEGREVQVSAAGVCSTVRRMTRGVPQGCVLSPLLFSVALAALPQAARIGERTNRPVHMAVYADDIAIWAADRGCCRKNVQKELQRALDNIYHFLMTLGLTLSAAKSVALLNAPHRTYKFTLSLQIAGTPVPIVKQATYLGLKLDDSLVATSCDARESTSSCRLGQVWLLFSENVTLSPVAILAASQQLWRMWQTPVPLQAALQFDSSRKLRQPEVGTPRRQRH</sequence>
<evidence type="ECO:0000313" key="2">
    <source>
        <dbReference type="Proteomes" id="UP000805193"/>
    </source>
</evidence>
<dbReference type="EMBL" id="JABSTQ010006236">
    <property type="protein sequence ID" value="KAG0437684.1"/>
    <property type="molecule type" value="Genomic_DNA"/>
</dbReference>
<keyword evidence="2" id="KW-1185">Reference proteome</keyword>
<proteinExistence type="predicted"/>
<organism evidence="1 2">
    <name type="scientific">Ixodes persulcatus</name>
    <name type="common">Taiga tick</name>
    <dbReference type="NCBI Taxonomy" id="34615"/>
    <lineage>
        <taxon>Eukaryota</taxon>
        <taxon>Metazoa</taxon>
        <taxon>Ecdysozoa</taxon>
        <taxon>Arthropoda</taxon>
        <taxon>Chelicerata</taxon>
        <taxon>Arachnida</taxon>
        <taxon>Acari</taxon>
        <taxon>Parasitiformes</taxon>
        <taxon>Ixodida</taxon>
        <taxon>Ixodoidea</taxon>
        <taxon>Ixodidae</taxon>
        <taxon>Ixodinae</taxon>
        <taxon>Ixodes</taxon>
    </lineage>
</organism>
<gene>
    <name evidence="1" type="ORF">HPB47_017332</name>
</gene>
<evidence type="ECO:0000313" key="1">
    <source>
        <dbReference type="EMBL" id="KAG0437684.1"/>
    </source>
</evidence>
<comment type="caution">
    <text evidence="1">The sequence shown here is derived from an EMBL/GenBank/DDBJ whole genome shotgun (WGS) entry which is preliminary data.</text>
</comment>
<accession>A0AC60QR42</accession>
<dbReference type="Proteomes" id="UP000805193">
    <property type="component" value="Unassembled WGS sequence"/>
</dbReference>